<sequence>MREVIAKINTNDKNLNKIWLEYAKAYNSGLKKQSKKLMDDLIVYLKRLDKNLLELFVDYCSEAKYDKNPDLIIQYPLVKEVIFPHLFEKSQRKSPIHMRWLYMFMRTDKVFYKLVVNEFGNPFKLLLESYDLDPNDRITIDTIVKGYINDLWYGSHHIPEGVIYEKDYCYDFAE</sequence>
<reference evidence="1" key="1">
    <citation type="submission" date="2023-09" db="EMBL/GenBank/DDBJ databases">
        <title>Vallitalea sediminicola and Vallitalea maricola sp. nov., anaerobic bacteria isolated from marine sediment.</title>
        <authorList>
            <person name="Hirano S."/>
            <person name="Maeda A."/>
            <person name="Terahara T."/>
            <person name="Mori K."/>
            <person name="Hamada M."/>
            <person name="Matsumoto R."/>
            <person name="Kobayashi T."/>
        </authorList>
    </citation>
    <scope>NUCLEOTIDE SEQUENCE</scope>
    <source>
        <strain evidence="1">AN17-2</strain>
    </source>
</reference>
<proteinExistence type="predicted"/>
<evidence type="ECO:0000313" key="1">
    <source>
        <dbReference type="EMBL" id="GMQ64689.1"/>
    </source>
</evidence>
<gene>
    <name evidence="1" type="ORF">AN2V17_39270</name>
</gene>
<organism evidence="1 2">
    <name type="scientific">Vallitalea maricola</name>
    <dbReference type="NCBI Taxonomy" id="3074433"/>
    <lineage>
        <taxon>Bacteria</taxon>
        <taxon>Bacillati</taxon>
        <taxon>Bacillota</taxon>
        <taxon>Clostridia</taxon>
        <taxon>Lachnospirales</taxon>
        <taxon>Vallitaleaceae</taxon>
        <taxon>Vallitalea</taxon>
    </lineage>
</organism>
<protein>
    <submittedName>
        <fullName evidence="1">Uncharacterized protein</fullName>
    </submittedName>
</protein>
<dbReference type="Proteomes" id="UP001374599">
    <property type="component" value="Unassembled WGS sequence"/>
</dbReference>
<comment type="caution">
    <text evidence="1">The sequence shown here is derived from an EMBL/GenBank/DDBJ whole genome shotgun (WGS) entry which is preliminary data.</text>
</comment>
<name>A0ACB5UQ63_9FIRM</name>
<dbReference type="EMBL" id="BTPU01000076">
    <property type="protein sequence ID" value="GMQ64689.1"/>
    <property type="molecule type" value="Genomic_DNA"/>
</dbReference>
<evidence type="ECO:0000313" key="2">
    <source>
        <dbReference type="Proteomes" id="UP001374599"/>
    </source>
</evidence>
<keyword evidence="2" id="KW-1185">Reference proteome</keyword>
<accession>A0ACB5UQ63</accession>